<reference evidence="13" key="1">
    <citation type="submission" date="2020-10" db="EMBL/GenBank/DDBJ databases">
        <authorList>
            <person name="Gilroy R."/>
        </authorList>
    </citation>
    <scope>NUCLEOTIDE SEQUENCE</scope>
    <source>
        <strain evidence="13">ChiHile30-977</strain>
    </source>
</reference>
<keyword evidence="6 11" id="KW-0547">Nucleotide-binding</keyword>
<evidence type="ECO:0000256" key="9">
    <source>
        <dbReference type="ARBA" id="ARBA00030128"/>
    </source>
</evidence>
<evidence type="ECO:0000256" key="10">
    <source>
        <dbReference type="ARBA" id="ARBA00048594"/>
    </source>
</evidence>
<sequence>MRKGMLLVISGPSGAGKGTLAQRLLHRDGFAFSVSATTRASRPGEEEGVHYYFLSDEAFAAMEAEGDFLETATVHGHRYGTPLKPVMQALEEGRDLLLDIDSQGARTVMEKLASCVSVFILPPSMRELEHRLRARQTESEEDIRRRLHNAAGEMEQLPRYRYAVVNDDIEEAYTQLHMIVQAERHNTVRYLPEIR</sequence>
<dbReference type="InterPro" id="IPR008145">
    <property type="entry name" value="GK/Ca_channel_bsu"/>
</dbReference>
<comment type="similarity">
    <text evidence="2 11">Belongs to the guanylate kinase family.</text>
</comment>
<comment type="function">
    <text evidence="1 11">Essential for recycling GMP and indirectly, cGMP.</text>
</comment>
<dbReference type="InterPro" id="IPR027417">
    <property type="entry name" value="P-loop_NTPase"/>
</dbReference>
<dbReference type="SUPFAM" id="SSF52540">
    <property type="entry name" value="P-loop containing nucleoside triphosphate hydrolases"/>
    <property type="match status" value="1"/>
</dbReference>
<dbReference type="HAMAP" id="MF_00328">
    <property type="entry name" value="Guanylate_kinase"/>
    <property type="match status" value="1"/>
</dbReference>
<dbReference type="Gene3D" id="3.30.63.10">
    <property type="entry name" value="Guanylate Kinase phosphate binding domain"/>
    <property type="match status" value="1"/>
</dbReference>
<dbReference type="PROSITE" id="PS50052">
    <property type="entry name" value="GUANYLATE_KINASE_2"/>
    <property type="match status" value="1"/>
</dbReference>
<protein>
    <recommendedName>
        <fullName evidence="4 11">Guanylate kinase</fullName>
        <ecNumber evidence="3 11">2.7.4.8</ecNumber>
    </recommendedName>
    <alternativeName>
        <fullName evidence="9 11">GMP kinase</fullName>
    </alternativeName>
</protein>
<keyword evidence="11" id="KW-0963">Cytoplasm</keyword>
<dbReference type="Proteomes" id="UP000886819">
    <property type="component" value="Unassembled WGS sequence"/>
</dbReference>
<dbReference type="CDD" id="cd00071">
    <property type="entry name" value="GMPK"/>
    <property type="match status" value="1"/>
</dbReference>
<dbReference type="SMART" id="SM00072">
    <property type="entry name" value="GuKc"/>
    <property type="match status" value="1"/>
</dbReference>
<evidence type="ECO:0000256" key="1">
    <source>
        <dbReference type="ARBA" id="ARBA00003531"/>
    </source>
</evidence>
<comment type="catalytic activity">
    <reaction evidence="10 11">
        <text>GMP + ATP = GDP + ADP</text>
        <dbReference type="Rhea" id="RHEA:20780"/>
        <dbReference type="ChEBI" id="CHEBI:30616"/>
        <dbReference type="ChEBI" id="CHEBI:58115"/>
        <dbReference type="ChEBI" id="CHEBI:58189"/>
        <dbReference type="ChEBI" id="CHEBI:456216"/>
        <dbReference type="EC" id="2.7.4.8"/>
    </reaction>
</comment>
<dbReference type="InterPro" id="IPR008144">
    <property type="entry name" value="Guanylate_kin-like_dom"/>
</dbReference>
<comment type="subcellular location">
    <subcellularLocation>
        <location evidence="11">Cytoplasm</location>
    </subcellularLocation>
</comment>
<evidence type="ECO:0000256" key="8">
    <source>
        <dbReference type="ARBA" id="ARBA00022840"/>
    </source>
</evidence>
<evidence type="ECO:0000259" key="12">
    <source>
        <dbReference type="PROSITE" id="PS50052"/>
    </source>
</evidence>
<feature type="binding site" evidence="11">
    <location>
        <begin position="11"/>
        <end position="18"/>
    </location>
    <ligand>
        <name>ATP</name>
        <dbReference type="ChEBI" id="CHEBI:30616"/>
    </ligand>
</feature>
<organism evidence="13 14">
    <name type="scientific">Candidatus Avichristensenella intestinipullorum</name>
    <dbReference type="NCBI Taxonomy" id="2840693"/>
    <lineage>
        <taxon>Bacteria</taxon>
        <taxon>Bacillati</taxon>
        <taxon>Bacillota</taxon>
        <taxon>Clostridia</taxon>
        <taxon>Candidatus Avichristensenella</taxon>
    </lineage>
</organism>
<evidence type="ECO:0000256" key="5">
    <source>
        <dbReference type="ARBA" id="ARBA00022679"/>
    </source>
</evidence>
<dbReference type="GO" id="GO:0005524">
    <property type="term" value="F:ATP binding"/>
    <property type="evidence" value="ECO:0007669"/>
    <property type="project" value="UniProtKB-UniRule"/>
</dbReference>
<evidence type="ECO:0000313" key="13">
    <source>
        <dbReference type="EMBL" id="HIQ62076.1"/>
    </source>
</evidence>
<evidence type="ECO:0000256" key="2">
    <source>
        <dbReference type="ARBA" id="ARBA00005790"/>
    </source>
</evidence>
<dbReference type="FunFam" id="3.30.63.10:FF:000002">
    <property type="entry name" value="Guanylate kinase 1"/>
    <property type="match status" value="1"/>
</dbReference>
<dbReference type="PROSITE" id="PS00856">
    <property type="entry name" value="GUANYLATE_KINASE_1"/>
    <property type="match status" value="1"/>
</dbReference>
<evidence type="ECO:0000256" key="3">
    <source>
        <dbReference type="ARBA" id="ARBA00012961"/>
    </source>
</evidence>
<keyword evidence="8 11" id="KW-0067">ATP-binding</keyword>
<evidence type="ECO:0000313" key="14">
    <source>
        <dbReference type="Proteomes" id="UP000886819"/>
    </source>
</evidence>
<dbReference type="PANTHER" id="PTHR23117:SF13">
    <property type="entry name" value="GUANYLATE KINASE"/>
    <property type="match status" value="1"/>
</dbReference>
<proteinExistence type="inferred from homology"/>
<dbReference type="PANTHER" id="PTHR23117">
    <property type="entry name" value="GUANYLATE KINASE-RELATED"/>
    <property type="match status" value="1"/>
</dbReference>
<evidence type="ECO:0000256" key="6">
    <source>
        <dbReference type="ARBA" id="ARBA00022741"/>
    </source>
</evidence>
<dbReference type="Gene3D" id="3.40.50.300">
    <property type="entry name" value="P-loop containing nucleotide triphosphate hydrolases"/>
    <property type="match status" value="1"/>
</dbReference>
<dbReference type="GO" id="GO:0004385">
    <property type="term" value="F:GMP kinase activity"/>
    <property type="evidence" value="ECO:0007669"/>
    <property type="project" value="UniProtKB-UniRule"/>
</dbReference>
<dbReference type="InterPro" id="IPR020590">
    <property type="entry name" value="Guanylate_kinase_CS"/>
</dbReference>
<dbReference type="InterPro" id="IPR017665">
    <property type="entry name" value="Guanylate_kinase"/>
</dbReference>
<dbReference type="NCBIfam" id="TIGR03263">
    <property type="entry name" value="guanyl_kin"/>
    <property type="match status" value="1"/>
</dbReference>
<dbReference type="GO" id="GO:0005829">
    <property type="term" value="C:cytosol"/>
    <property type="evidence" value="ECO:0007669"/>
    <property type="project" value="TreeGrafter"/>
</dbReference>
<keyword evidence="5 11" id="KW-0808">Transferase</keyword>
<dbReference type="EC" id="2.7.4.8" evidence="3 11"/>
<name>A0A9D1CHG2_9FIRM</name>
<evidence type="ECO:0000256" key="7">
    <source>
        <dbReference type="ARBA" id="ARBA00022777"/>
    </source>
</evidence>
<dbReference type="Pfam" id="PF00625">
    <property type="entry name" value="Guanylate_kin"/>
    <property type="match status" value="1"/>
</dbReference>
<accession>A0A9D1CHG2</accession>
<evidence type="ECO:0000256" key="4">
    <source>
        <dbReference type="ARBA" id="ARBA00016296"/>
    </source>
</evidence>
<evidence type="ECO:0000256" key="11">
    <source>
        <dbReference type="HAMAP-Rule" id="MF_00328"/>
    </source>
</evidence>
<feature type="domain" description="Guanylate kinase-like" evidence="12">
    <location>
        <begin position="4"/>
        <end position="181"/>
    </location>
</feature>
<dbReference type="AlphaFoldDB" id="A0A9D1CHG2"/>
<reference evidence="13" key="2">
    <citation type="journal article" date="2021" name="PeerJ">
        <title>Extensive microbial diversity within the chicken gut microbiome revealed by metagenomics and culture.</title>
        <authorList>
            <person name="Gilroy R."/>
            <person name="Ravi A."/>
            <person name="Getino M."/>
            <person name="Pursley I."/>
            <person name="Horton D.L."/>
            <person name="Alikhan N.F."/>
            <person name="Baker D."/>
            <person name="Gharbi K."/>
            <person name="Hall N."/>
            <person name="Watson M."/>
            <person name="Adriaenssens E.M."/>
            <person name="Foster-Nyarko E."/>
            <person name="Jarju S."/>
            <person name="Secka A."/>
            <person name="Antonio M."/>
            <person name="Oren A."/>
            <person name="Chaudhuri R.R."/>
            <person name="La Ragione R."/>
            <person name="Hildebrand F."/>
            <person name="Pallen M.J."/>
        </authorList>
    </citation>
    <scope>NUCLEOTIDE SEQUENCE</scope>
    <source>
        <strain evidence="13">ChiHile30-977</strain>
    </source>
</reference>
<dbReference type="EMBL" id="DVFI01000010">
    <property type="protein sequence ID" value="HIQ62076.1"/>
    <property type="molecule type" value="Genomic_DNA"/>
</dbReference>
<comment type="caution">
    <text evidence="13">The sequence shown here is derived from an EMBL/GenBank/DDBJ whole genome shotgun (WGS) entry which is preliminary data.</text>
</comment>
<keyword evidence="7 11" id="KW-0418">Kinase</keyword>
<gene>
    <name evidence="11 13" type="primary">gmk</name>
    <name evidence="13" type="ORF">IAA66_00640</name>
</gene>